<reference evidence="2 3" key="1">
    <citation type="submission" date="2020-08" db="EMBL/GenBank/DDBJ databases">
        <title>Genomic Encyclopedia of Type Strains, Phase IV (KMG-IV): sequencing the most valuable type-strain genomes for metagenomic binning, comparative biology and taxonomic classification.</title>
        <authorList>
            <person name="Goeker M."/>
        </authorList>
    </citation>
    <scope>NUCLEOTIDE SEQUENCE [LARGE SCALE GENOMIC DNA]</scope>
    <source>
        <strain evidence="2 3">DSM 27026</strain>
    </source>
</reference>
<dbReference type="EMBL" id="JACHFJ010000012">
    <property type="protein sequence ID" value="MBB5374070.1"/>
    <property type="molecule type" value="Genomic_DNA"/>
</dbReference>
<dbReference type="Proteomes" id="UP000553706">
    <property type="component" value="Unassembled WGS sequence"/>
</dbReference>
<protein>
    <recommendedName>
        <fullName evidence="4">Lipoprotein</fullName>
    </recommendedName>
</protein>
<keyword evidence="1" id="KW-0732">Signal</keyword>
<name>A0A840VRV0_9PROT</name>
<feature type="signal peptide" evidence="1">
    <location>
        <begin position="1"/>
        <end position="19"/>
    </location>
</feature>
<evidence type="ECO:0000256" key="1">
    <source>
        <dbReference type="SAM" id="SignalP"/>
    </source>
</evidence>
<organism evidence="2 3">
    <name type="scientific">Acidocella aromatica</name>
    <dbReference type="NCBI Taxonomy" id="1303579"/>
    <lineage>
        <taxon>Bacteria</taxon>
        <taxon>Pseudomonadati</taxon>
        <taxon>Pseudomonadota</taxon>
        <taxon>Alphaproteobacteria</taxon>
        <taxon>Acetobacterales</taxon>
        <taxon>Acidocellaceae</taxon>
        <taxon>Acidocella</taxon>
    </lineage>
</organism>
<accession>A0A840VRV0</accession>
<evidence type="ECO:0000313" key="2">
    <source>
        <dbReference type="EMBL" id="MBB5374070.1"/>
    </source>
</evidence>
<comment type="caution">
    <text evidence="2">The sequence shown here is derived from an EMBL/GenBank/DDBJ whole genome shotgun (WGS) entry which is preliminary data.</text>
</comment>
<gene>
    <name evidence="2" type="ORF">HNP71_002340</name>
</gene>
<evidence type="ECO:0008006" key="4">
    <source>
        <dbReference type="Google" id="ProtNLM"/>
    </source>
</evidence>
<dbReference type="AlphaFoldDB" id="A0A840VRV0"/>
<sequence>MAGVMVCATLVGCTPPPLAATVVYDHTGGKVIDLPTPYAPDQVALESMTPITTAGTVGVLFGPLGGALGAAYDQSVQQKRQAAFDTQLAQRGFVTAALLQQQITRQLQAEGYTVVPESVTRPKGNFLDSYPAATPAAPQLDVVLEMFGYLTAGMSSPYQPMVEMKYRLVGQGGKTLAQGAFQYSCLRGEQKPDPSYDYQTYSALAADPSLAMKGLTDGLNRAAGAVAKRLN</sequence>
<evidence type="ECO:0000313" key="3">
    <source>
        <dbReference type="Proteomes" id="UP000553706"/>
    </source>
</evidence>
<proteinExistence type="predicted"/>
<keyword evidence="3" id="KW-1185">Reference proteome</keyword>
<feature type="chain" id="PRO_5032972989" description="Lipoprotein" evidence="1">
    <location>
        <begin position="20"/>
        <end position="231"/>
    </location>
</feature>